<dbReference type="InterPro" id="IPR006671">
    <property type="entry name" value="Cyclin_N"/>
</dbReference>
<evidence type="ECO:0000259" key="6">
    <source>
        <dbReference type="SMART" id="SM00385"/>
    </source>
</evidence>
<dbReference type="GO" id="GO:0016538">
    <property type="term" value="F:cyclin-dependent protein serine/threonine kinase regulator activity"/>
    <property type="evidence" value="ECO:0007669"/>
    <property type="project" value="InterPro"/>
</dbReference>
<dbReference type="EMBL" id="CAJHNH020002057">
    <property type="protein sequence ID" value="CAG5125428.1"/>
    <property type="molecule type" value="Genomic_DNA"/>
</dbReference>
<dbReference type="PANTHER" id="PTHR10026">
    <property type="entry name" value="CYCLIN"/>
    <property type="match status" value="1"/>
</dbReference>
<dbReference type="InterPro" id="IPR048053">
    <property type="entry name" value="Cyclin-Q_second_cyclin_box"/>
</dbReference>
<evidence type="ECO:0000256" key="2">
    <source>
        <dbReference type="ARBA" id="ARBA00019501"/>
    </source>
</evidence>
<evidence type="ECO:0000256" key="3">
    <source>
        <dbReference type="ARBA" id="ARBA00023127"/>
    </source>
</evidence>
<keyword evidence="3 5" id="KW-0195">Cyclin</keyword>
<gene>
    <name evidence="7" type="ORF">CUNI_LOCUS10986</name>
</gene>
<dbReference type="SUPFAM" id="SSF47954">
    <property type="entry name" value="Cyclin-like"/>
    <property type="match status" value="2"/>
</dbReference>
<evidence type="ECO:0000256" key="5">
    <source>
        <dbReference type="RuleBase" id="RU000383"/>
    </source>
</evidence>
<evidence type="ECO:0000313" key="8">
    <source>
        <dbReference type="Proteomes" id="UP000678393"/>
    </source>
</evidence>
<dbReference type="CDD" id="cd20534">
    <property type="entry name" value="CYCLIN_CCNM_CCNQ_rpt1"/>
    <property type="match status" value="1"/>
</dbReference>
<feature type="domain" description="Cyclin-like" evidence="6">
    <location>
        <begin position="14"/>
        <end position="112"/>
    </location>
</feature>
<dbReference type="FunFam" id="1.10.472.10:FF:000042">
    <property type="entry name" value="FAM58A isoform 1"/>
    <property type="match status" value="1"/>
</dbReference>
<dbReference type="InterPro" id="IPR013763">
    <property type="entry name" value="Cyclin-like_dom"/>
</dbReference>
<comment type="similarity">
    <text evidence="1">Belongs to the cyclin family. Cyclin-like FAM58 subfamily.</text>
</comment>
<dbReference type="AlphaFoldDB" id="A0A8S3ZB49"/>
<dbReference type="SMART" id="SM00385">
    <property type="entry name" value="CYCLIN"/>
    <property type="match status" value="1"/>
</dbReference>
<evidence type="ECO:0000313" key="7">
    <source>
        <dbReference type="EMBL" id="CAG5125428.1"/>
    </source>
</evidence>
<comment type="caution">
    <text evidence="7">The sequence shown here is derived from an EMBL/GenBank/DDBJ whole genome shotgun (WGS) entry which is preliminary data.</text>
</comment>
<dbReference type="InterPro" id="IPR043198">
    <property type="entry name" value="Cyclin/Ssn8"/>
</dbReference>
<evidence type="ECO:0000256" key="4">
    <source>
        <dbReference type="ARBA" id="ARBA00032419"/>
    </source>
</evidence>
<organism evidence="7 8">
    <name type="scientific">Candidula unifasciata</name>
    <dbReference type="NCBI Taxonomy" id="100452"/>
    <lineage>
        <taxon>Eukaryota</taxon>
        <taxon>Metazoa</taxon>
        <taxon>Spiralia</taxon>
        <taxon>Lophotrochozoa</taxon>
        <taxon>Mollusca</taxon>
        <taxon>Gastropoda</taxon>
        <taxon>Heterobranchia</taxon>
        <taxon>Euthyneura</taxon>
        <taxon>Panpulmonata</taxon>
        <taxon>Eupulmonata</taxon>
        <taxon>Stylommatophora</taxon>
        <taxon>Helicina</taxon>
        <taxon>Helicoidea</taxon>
        <taxon>Geomitridae</taxon>
        <taxon>Candidula</taxon>
    </lineage>
</organism>
<dbReference type="GO" id="GO:0006357">
    <property type="term" value="P:regulation of transcription by RNA polymerase II"/>
    <property type="evidence" value="ECO:0007669"/>
    <property type="project" value="InterPro"/>
</dbReference>
<dbReference type="InterPro" id="IPR036915">
    <property type="entry name" value="Cyclin-like_sf"/>
</dbReference>
<evidence type="ECO:0000256" key="1">
    <source>
        <dbReference type="ARBA" id="ARBA00010390"/>
    </source>
</evidence>
<reference evidence="7" key="1">
    <citation type="submission" date="2021-04" db="EMBL/GenBank/DDBJ databases">
        <authorList>
            <consortium name="Molecular Ecology Group"/>
        </authorList>
    </citation>
    <scope>NUCLEOTIDE SEQUENCE</scope>
</reference>
<sequence length="231" mass="27268">MSNSETRVHFRVIMFMFEAGSRLHLQSIPLATASTIYHKFFRLNQLQDYDPFLIGAACLSLACKTEEESVRLRDIVNVCYRTLHKNKTQLEIGDTYWSLRESVARCELYLLRALEFKVQFDHPHKYLCHYLKSMSQWMEPNLWEDLPIARTAWSLLRDSYHTGLCLDHSPEHIAVSVLYFALLCHGTEMPFHKHTRKKWWQVFSEDITLVIIQTIISKIITSYDVENELPR</sequence>
<keyword evidence="8" id="KW-1185">Reference proteome</keyword>
<accession>A0A8S3ZB49</accession>
<dbReference type="OrthoDB" id="79090at2759"/>
<dbReference type="Pfam" id="PF00134">
    <property type="entry name" value="Cyclin_N"/>
    <property type="match status" value="1"/>
</dbReference>
<dbReference type="PIRSF" id="PIRSF028758">
    <property type="entry name" value="Cyclin, C/H/G types"/>
    <property type="match status" value="1"/>
</dbReference>
<dbReference type="CDD" id="cd20535">
    <property type="entry name" value="CYCLIN_CCNM_CCNQ_rpt2"/>
    <property type="match status" value="1"/>
</dbReference>
<name>A0A8S3ZB49_9EUPU</name>
<dbReference type="Proteomes" id="UP000678393">
    <property type="component" value="Unassembled WGS sequence"/>
</dbReference>
<dbReference type="Gene3D" id="1.10.472.10">
    <property type="entry name" value="Cyclin-like"/>
    <property type="match status" value="2"/>
</dbReference>
<proteinExistence type="inferred from homology"/>
<protein>
    <recommendedName>
        <fullName evidence="2">Cyclin-Q</fullName>
    </recommendedName>
    <alternativeName>
        <fullName evidence="4">Cyclin-related protein FAM58A</fullName>
    </alternativeName>
</protein>
<dbReference type="InterPro" id="IPR048055">
    <property type="entry name" value="Cyclin-Q_first_cyclin_box"/>
</dbReference>